<comment type="cofactor">
    <cofactor evidence="1">
        <name>Zn(2+)</name>
        <dbReference type="ChEBI" id="CHEBI:29105"/>
    </cofactor>
</comment>
<keyword evidence="7" id="KW-1185">Reference proteome</keyword>
<comment type="caution">
    <text evidence="6">The sequence shown here is derived from an EMBL/GenBank/DDBJ whole genome shotgun (WGS) entry which is preliminary data.</text>
</comment>
<evidence type="ECO:0000256" key="4">
    <source>
        <dbReference type="ARBA" id="ARBA00022833"/>
    </source>
</evidence>
<dbReference type="Proteomes" id="UP000186524">
    <property type="component" value="Unassembled WGS sequence"/>
</dbReference>
<organism evidence="6 7">
    <name type="scientific">Domibacillus mangrovi</name>
    <dbReference type="NCBI Taxonomy" id="1714354"/>
    <lineage>
        <taxon>Bacteria</taxon>
        <taxon>Bacillati</taxon>
        <taxon>Bacillota</taxon>
        <taxon>Bacilli</taxon>
        <taxon>Bacillales</taxon>
        <taxon>Bacillaceae</taxon>
        <taxon>Domibacillus</taxon>
    </lineage>
</organism>
<dbReference type="Pfam" id="PF05853">
    <property type="entry name" value="BKACE"/>
    <property type="match status" value="1"/>
</dbReference>
<gene>
    <name evidence="6" type="ORF">BLL40_03960</name>
</gene>
<dbReference type="AlphaFoldDB" id="A0A1Q5P5K2"/>
<dbReference type="RefSeq" id="WP_073710626.1">
    <property type="nucleotide sequence ID" value="NZ_MRWQ01000004.1"/>
</dbReference>
<accession>A0A1Q5P5K2</accession>
<evidence type="ECO:0000256" key="1">
    <source>
        <dbReference type="ARBA" id="ARBA00001947"/>
    </source>
</evidence>
<evidence type="ECO:0000256" key="5">
    <source>
        <dbReference type="SAM" id="MobiDB-lite"/>
    </source>
</evidence>
<dbReference type="OrthoDB" id="63399at2"/>
<protein>
    <submittedName>
        <fullName evidence="6">NADPH:quinone reductase</fullName>
    </submittedName>
</protein>
<dbReference type="InterPro" id="IPR008567">
    <property type="entry name" value="BKACE"/>
</dbReference>
<keyword evidence="2" id="KW-0808">Transferase</keyword>
<keyword evidence="3" id="KW-0479">Metal-binding</keyword>
<dbReference type="Gene3D" id="3.20.20.70">
    <property type="entry name" value="Aldolase class I"/>
    <property type="match status" value="1"/>
</dbReference>
<evidence type="ECO:0000313" key="7">
    <source>
        <dbReference type="Proteomes" id="UP000186524"/>
    </source>
</evidence>
<dbReference type="InterPro" id="IPR013785">
    <property type="entry name" value="Aldolase_TIM"/>
</dbReference>
<reference evidence="6 7" key="1">
    <citation type="submission" date="2016-12" db="EMBL/GenBank/DDBJ databases">
        <title>Domibacillus sp. SAOS 44 whole genome sequencing.</title>
        <authorList>
            <person name="Verma A."/>
            <person name="Krishnamurthi S."/>
        </authorList>
    </citation>
    <scope>NUCLEOTIDE SEQUENCE [LARGE SCALE GENOMIC DNA]</scope>
    <source>
        <strain evidence="6 7">SAOS 44</strain>
    </source>
</reference>
<evidence type="ECO:0000256" key="2">
    <source>
        <dbReference type="ARBA" id="ARBA00022679"/>
    </source>
</evidence>
<keyword evidence="4" id="KW-0862">Zinc</keyword>
<evidence type="ECO:0000313" key="6">
    <source>
        <dbReference type="EMBL" id="OKL37473.1"/>
    </source>
</evidence>
<dbReference type="GO" id="GO:0046872">
    <property type="term" value="F:metal ion binding"/>
    <property type="evidence" value="ECO:0007669"/>
    <property type="project" value="UniProtKB-KW"/>
</dbReference>
<dbReference type="STRING" id="1714354.BLL40_03960"/>
<dbReference type="PANTHER" id="PTHR37418:SF2">
    <property type="entry name" value="3-KETO-5-AMINOHEXANOATE CLEAVAGE ENZYME"/>
    <property type="match status" value="1"/>
</dbReference>
<feature type="region of interest" description="Disordered" evidence="5">
    <location>
        <begin position="87"/>
        <end position="112"/>
    </location>
</feature>
<dbReference type="EMBL" id="MRWQ01000004">
    <property type="protein sequence ID" value="OKL37473.1"/>
    <property type="molecule type" value="Genomic_DNA"/>
</dbReference>
<dbReference type="GO" id="GO:0043720">
    <property type="term" value="F:3-keto-5-aminohexanoate cleavage activity"/>
    <property type="evidence" value="ECO:0007669"/>
    <property type="project" value="InterPro"/>
</dbReference>
<proteinExistence type="predicted"/>
<name>A0A1Q5P5K2_9BACI</name>
<sequence>MNKHVILSCAVTGAGDTASKSSHVPITPKEIAESSIKAAKAGATIVHLHVRDPHTGQLSHDVSLFKETVERIRESDTDVIINITAGGGGDWIPSEENPSHGGEGTDMQTPEERHEPVGELLPEICTLDCGSMNFGEQIYISPTDWLRRQARLIQQSGVKAELECFDTGHLRFANQLIKEGLITGDPLFQFCLGIPWGAAADAETIAYMKSRIPENAQWAAFGIGQMQMPIVAQSVLQGGNVRVGLEDNLYLKKGTLATNEQLVDKAVNIIQSLGSEIMTPQEARIKLNLRNPHGESL</sequence>
<evidence type="ECO:0000256" key="3">
    <source>
        <dbReference type="ARBA" id="ARBA00022723"/>
    </source>
</evidence>
<dbReference type="PANTHER" id="PTHR37418">
    <property type="entry name" value="3-KETO-5-AMINOHEXANOATE CLEAVAGE ENZYME-RELATED"/>
    <property type="match status" value="1"/>
</dbReference>